<accession>A0ABY5B534</accession>
<organism evidence="1 2">
    <name type="scientific">Clostridium septicum</name>
    <dbReference type="NCBI Taxonomy" id="1504"/>
    <lineage>
        <taxon>Bacteria</taxon>
        <taxon>Bacillati</taxon>
        <taxon>Bacillota</taxon>
        <taxon>Clostridia</taxon>
        <taxon>Eubacteriales</taxon>
        <taxon>Clostridiaceae</taxon>
        <taxon>Clostridium</taxon>
    </lineage>
</organism>
<evidence type="ECO:0000313" key="1">
    <source>
        <dbReference type="EMBL" id="USS02469.1"/>
    </source>
</evidence>
<dbReference type="Proteomes" id="UP001055437">
    <property type="component" value="Chromosome"/>
</dbReference>
<dbReference type="EMBL" id="CP099799">
    <property type="protein sequence ID" value="USS02469.1"/>
    <property type="molecule type" value="Genomic_DNA"/>
</dbReference>
<evidence type="ECO:0000313" key="2">
    <source>
        <dbReference type="Proteomes" id="UP001055437"/>
    </source>
</evidence>
<sequence>MGAHVEPGAVGLAYFTER</sequence>
<keyword evidence="2" id="KW-1185">Reference proteome</keyword>
<name>A0ABY5B534_CLOSE</name>
<gene>
    <name evidence="1" type="ORF">NH397_07185</name>
</gene>
<protein>
    <submittedName>
        <fullName evidence="1">Uncharacterized protein</fullName>
    </submittedName>
</protein>
<reference evidence="1" key="1">
    <citation type="submission" date="2022-06" db="EMBL/GenBank/DDBJ databases">
        <authorList>
            <person name="Holder M.E."/>
            <person name="Ajami N.J."/>
            <person name="Petrosino J.F."/>
        </authorList>
    </citation>
    <scope>NUCLEOTIDE SEQUENCE</scope>
    <source>
        <strain evidence="1">RMA 8861</strain>
    </source>
</reference>
<proteinExistence type="predicted"/>